<dbReference type="KEGG" id="oxy:HCG48_11705"/>
<accession>A0A6H1U0L6</accession>
<organism evidence="1 2">
    <name type="scientific">Oxynema aestuarii AP17</name>
    <dbReference type="NCBI Taxonomy" id="2064643"/>
    <lineage>
        <taxon>Bacteria</taxon>
        <taxon>Bacillati</taxon>
        <taxon>Cyanobacteriota</taxon>
        <taxon>Cyanophyceae</taxon>
        <taxon>Oscillatoriophycideae</taxon>
        <taxon>Oscillatoriales</taxon>
        <taxon>Oscillatoriaceae</taxon>
        <taxon>Oxynema</taxon>
        <taxon>Oxynema aestuarii</taxon>
    </lineage>
</organism>
<dbReference type="AlphaFoldDB" id="A0A6H1U0L6"/>
<reference evidence="1 2" key="1">
    <citation type="submission" date="2020-04" db="EMBL/GenBank/DDBJ databases">
        <authorList>
            <person name="Basu S."/>
            <person name="Maruthanayagam V."/>
            <person name="Chakraborty S."/>
            <person name="Pramanik A."/>
            <person name="Mukherjee J."/>
            <person name="Brink B."/>
        </authorList>
    </citation>
    <scope>NUCLEOTIDE SEQUENCE [LARGE SCALE GENOMIC DNA]</scope>
    <source>
        <strain evidence="1 2">AP17</strain>
    </source>
</reference>
<evidence type="ECO:0000313" key="1">
    <source>
        <dbReference type="EMBL" id="QIZ71159.1"/>
    </source>
</evidence>
<proteinExistence type="predicted"/>
<keyword evidence="2" id="KW-1185">Reference proteome</keyword>
<dbReference type="Proteomes" id="UP000500857">
    <property type="component" value="Chromosome"/>
</dbReference>
<sequence length="98" mass="10979">MFGESVDPNAQLKIFEGDLLLPPALKKLTVVAKREKVEFDMIAGNSLDPDTRLNANRYHRAIASEVRSHFRHWQEIELLLAKITDALQPGGISSLLVL</sequence>
<protein>
    <submittedName>
        <fullName evidence="1">Uncharacterized protein</fullName>
    </submittedName>
</protein>
<dbReference type="InterPro" id="IPR029063">
    <property type="entry name" value="SAM-dependent_MTases_sf"/>
</dbReference>
<name>A0A6H1U0L6_9CYAN</name>
<dbReference type="RefSeq" id="WP_168569314.1">
    <property type="nucleotide sequence ID" value="NZ_CP051167.1"/>
</dbReference>
<gene>
    <name evidence="1" type="ORF">HCG48_11705</name>
</gene>
<evidence type="ECO:0000313" key="2">
    <source>
        <dbReference type="Proteomes" id="UP000500857"/>
    </source>
</evidence>
<dbReference type="EMBL" id="CP051167">
    <property type="protein sequence ID" value="QIZ71159.1"/>
    <property type="molecule type" value="Genomic_DNA"/>
</dbReference>
<dbReference type="SUPFAM" id="SSF53335">
    <property type="entry name" value="S-adenosyl-L-methionine-dependent methyltransferases"/>
    <property type="match status" value="1"/>
</dbReference>